<name>A0A1Y0EA82_9RHOB</name>
<feature type="transmembrane region" description="Helical" evidence="6">
    <location>
        <begin position="151"/>
        <end position="168"/>
    </location>
</feature>
<comment type="similarity">
    <text evidence="2">Belongs to the drug/metabolite transporter (DMT) superfamily. 10 TMS drug/metabolite exporter (DME) (TC 2.A.7.3) family.</text>
</comment>
<evidence type="ECO:0000256" key="5">
    <source>
        <dbReference type="ARBA" id="ARBA00023136"/>
    </source>
</evidence>
<evidence type="ECO:0000313" key="8">
    <source>
        <dbReference type="EMBL" id="ARU00251.1"/>
    </source>
</evidence>
<feature type="domain" description="EamA" evidence="7">
    <location>
        <begin position="152"/>
        <end position="284"/>
    </location>
</feature>
<dbReference type="EMBL" id="CP021431">
    <property type="protein sequence ID" value="ARU00251.1"/>
    <property type="molecule type" value="Genomic_DNA"/>
</dbReference>
<evidence type="ECO:0000256" key="4">
    <source>
        <dbReference type="ARBA" id="ARBA00022989"/>
    </source>
</evidence>
<feature type="transmembrane region" description="Helical" evidence="6">
    <location>
        <begin position="33"/>
        <end position="56"/>
    </location>
</feature>
<gene>
    <name evidence="8" type="primary">ribN</name>
    <name evidence="8" type="ORF">LOKVESSMR4R_00920</name>
</gene>
<reference evidence="8 9" key="1">
    <citation type="submission" date="2017-05" db="EMBL/GenBank/DDBJ databases">
        <title>Genome Sequence of Loktanella vestfoldensis Strain SMR4r Isolated from a Culture of the Diatom Skeletonema marinoi.</title>
        <authorList>
            <person name="Topel M."/>
            <person name="Pinder M.I.M."/>
            <person name="Johansson O.N."/>
            <person name="Kourtchenko O."/>
            <person name="Godhe A."/>
            <person name="Clarke A.K."/>
        </authorList>
    </citation>
    <scope>NUCLEOTIDE SEQUENCE [LARGE SCALE GENOMIC DNA]</scope>
    <source>
        <strain evidence="8 9">SMR4r</strain>
    </source>
</reference>
<feature type="transmembrane region" description="Helical" evidence="6">
    <location>
        <begin position="211"/>
        <end position="230"/>
    </location>
</feature>
<feature type="transmembrane region" description="Helical" evidence="6">
    <location>
        <begin position="180"/>
        <end position="199"/>
    </location>
</feature>
<dbReference type="OrthoDB" id="9815809at2"/>
<feature type="transmembrane region" description="Helical" evidence="6">
    <location>
        <begin position="98"/>
        <end position="117"/>
    </location>
</feature>
<feature type="transmembrane region" description="Helical" evidence="6">
    <location>
        <begin position="126"/>
        <end position="145"/>
    </location>
</feature>
<dbReference type="GO" id="GO:0016020">
    <property type="term" value="C:membrane"/>
    <property type="evidence" value="ECO:0007669"/>
    <property type="project" value="UniProtKB-SubCell"/>
</dbReference>
<accession>A0A1Y0EA82</accession>
<keyword evidence="4 6" id="KW-1133">Transmembrane helix</keyword>
<evidence type="ECO:0000313" key="9">
    <source>
        <dbReference type="Proteomes" id="UP000195273"/>
    </source>
</evidence>
<evidence type="ECO:0000256" key="1">
    <source>
        <dbReference type="ARBA" id="ARBA00004141"/>
    </source>
</evidence>
<evidence type="ECO:0000256" key="2">
    <source>
        <dbReference type="ARBA" id="ARBA00009853"/>
    </source>
</evidence>
<dbReference type="STRING" id="1122181.GCA_000382265_00859"/>
<sequence length="309" mass="32372">MTDDRPFLGVLLMLAFCVLAPLGDSIAKLLGGVVALGLLVFARFAVQALILVPLVWAGGQSLRLPPGLLGLTLLRSILHILGIGLMFSALRYLPLADALAIAFVMPFIMLILGHFFMGEEVGRQRLAACALGFAGTLLVIQPNFVDVGAPALLPLGVALVFALFMMVTRRLARLLDPIRLQAISGLQAVLLLAPVVLLLPDARGAIALAPSGWGLLAALGVIGTLAHLAMTWSLRFAPASTLAPMQYLEIPVGTAFGWLIFSDLPNGLAALGICVTIAAGLYIILREGRLSKPPPDSSVAVSPKAGLGR</sequence>
<feature type="transmembrane region" description="Helical" evidence="6">
    <location>
        <begin position="68"/>
        <end position="92"/>
    </location>
</feature>
<feature type="transmembrane region" description="Helical" evidence="6">
    <location>
        <begin position="267"/>
        <end position="285"/>
    </location>
</feature>
<feature type="domain" description="EamA" evidence="7">
    <location>
        <begin position="8"/>
        <end position="140"/>
    </location>
</feature>
<evidence type="ECO:0000256" key="6">
    <source>
        <dbReference type="SAM" id="Phobius"/>
    </source>
</evidence>
<proteinExistence type="inferred from homology"/>
<dbReference type="InterPro" id="IPR037185">
    <property type="entry name" value="EmrE-like"/>
</dbReference>
<dbReference type="SUPFAM" id="SSF103481">
    <property type="entry name" value="Multidrug resistance efflux transporter EmrE"/>
    <property type="match status" value="2"/>
</dbReference>
<dbReference type="PANTHER" id="PTHR22911">
    <property type="entry name" value="ACYL-MALONYL CONDENSING ENZYME-RELATED"/>
    <property type="match status" value="1"/>
</dbReference>
<protein>
    <submittedName>
        <fullName evidence="8">Riboflavin transporter</fullName>
    </submittedName>
</protein>
<dbReference type="KEGG" id="lvs:LOKVESSMR4R_00920"/>
<evidence type="ECO:0000259" key="7">
    <source>
        <dbReference type="Pfam" id="PF00892"/>
    </source>
</evidence>
<dbReference type="Proteomes" id="UP000195273">
    <property type="component" value="Chromosome"/>
</dbReference>
<dbReference type="RefSeq" id="WP_087206502.1">
    <property type="nucleotide sequence ID" value="NZ_CP021431.1"/>
</dbReference>
<keyword evidence="9" id="KW-1185">Reference proteome</keyword>
<dbReference type="Pfam" id="PF00892">
    <property type="entry name" value="EamA"/>
    <property type="match status" value="2"/>
</dbReference>
<keyword evidence="3 6" id="KW-0812">Transmembrane</keyword>
<dbReference type="AlphaFoldDB" id="A0A1Y0EA82"/>
<organism evidence="8 9">
    <name type="scientific">Yoonia vestfoldensis</name>
    <dbReference type="NCBI Taxonomy" id="245188"/>
    <lineage>
        <taxon>Bacteria</taxon>
        <taxon>Pseudomonadati</taxon>
        <taxon>Pseudomonadota</taxon>
        <taxon>Alphaproteobacteria</taxon>
        <taxon>Rhodobacterales</taxon>
        <taxon>Paracoccaceae</taxon>
        <taxon>Yoonia</taxon>
    </lineage>
</organism>
<comment type="subcellular location">
    <subcellularLocation>
        <location evidence="1">Membrane</location>
        <topology evidence="1">Multi-pass membrane protein</topology>
    </subcellularLocation>
</comment>
<dbReference type="InterPro" id="IPR000620">
    <property type="entry name" value="EamA_dom"/>
</dbReference>
<dbReference type="PANTHER" id="PTHR22911:SF6">
    <property type="entry name" value="SOLUTE CARRIER FAMILY 35 MEMBER G1"/>
    <property type="match status" value="1"/>
</dbReference>
<evidence type="ECO:0000256" key="3">
    <source>
        <dbReference type="ARBA" id="ARBA00022692"/>
    </source>
</evidence>
<keyword evidence="5 6" id="KW-0472">Membrane</keyword>